<name>A0A183TAQ8_SCHSO</name>
<dbReference type="InterPro" id="IPR023631">
    <property type="entry name" value="Amidase_dom"/>
</dbReference>
<dbReference type="WBParaSite" id="SSLN_0001407101-mRNA-1">
    <property type="protein sequence ID" value="SSLN_0001407101-mRNA-1"/>
    <property type="gene ID" value="SSLN_0001407101"/>
</dbReference>
<dbReference type="GO" id="GO:0005739">
    <property type="term" value="C:mitochondrion"/>
    <property type="evidence" value="ECO:0007669"/>
    <property type="project" value="TreeGrafter"/>
</dbReference>
<evidence type="ECO:0000313" key="4">
    <source>
        <dbReference type="WBParaSite" id="SSLN_0001407101-mRNA-1"/>
    </source>
</evidence>
<dbReference type="OrthoDB" id="421993at2759"/>
<dbReference type="GO" id="GO:0032543">
    <property type="term" value="P:mitochondrial translation"/>
    <property type="evidence" value="ECO:0007669"/>
    <property type="project" value="TreeGrafter"/>
</dbReference>
<proteinExistence type="predicted"/>
<keyword evidence="3" id="KW-1185">Reference proteome</keyword>
<gene>
    <name evidence="2" type="ORF">SSLN_LOCUS13559</name>
</gene>
<reference evidence="4" key="1">
    <citation type="submission" date="2016-06" db="UniProtKB">
        <authorList>
            <consortium name="WormBaseParasite"/>
        </authorList>
    </citation>
    <scope>IDENTIFICATION</scope>
</reference>
<dbReference type="Proteomes" id="UP000275846">
    <property type="component" value="Unassembled WGS sequence"/>
</dbReference>
<dbReference type="STRING" id="70667.A0A183TAQ8"/>
<dbReference type="InterPro" id="IPR036928">
    <property type="entry name" value="AS_sf"/>
</dbReference>
<sequence>MRRPGTIARLRRAILAKDLDPIEVWRFFAHRVDADRSAVSAGLPVSSLSLPATNAVVGDRLPDPPSLPSPADCQLFGIPFMVKDNFCVSTGRSTCASKALANFRAPYTAPVVESFLRAGGLLLGKTNMDEFAMGSASIHNQLTGPVVNPWSSPVQAARIAGGSSGGSAAAVAAGLTPAALASDTGGSCRLPAAFCGVTGYKPTFGLVSRCGLVPLANTLDSPSLIAPRVADIVDLLRAWMMVSCERGPIARLGDSTLSLPPGGRQALGNVQEALDNRAQSAENARLRIGIPWEFHTPDMSQEVAVVWDEVAGWLADEFNFGVTAVSLPHLPVATAVYSVLCAVEVASNMSRYDGLRYGLRADPSEELKRQLAHLNMDTSDGLMAASRQLGLGTEVKNRILTGNFFLLRTQRHKHLDAARRLWRLIRGDFDQVFTEIDFLLTPVSLRPAPLLEEFRKLDSRSRCSREDLCTVGVNLAGLPAVTIPIKLSTPPETIGLPIGLQLIGPPWSEPRLLHLADLIEERANFPLLFDVPNAMGLK</sequence>
<organism evidence="4">
    <name type="scientific">Schistocephalus solidus</name>
    <name type="common">Tapeworm</name>
    <dbReference type="NCBI Taxonomy" id="70667"/>
    <lineage>
        <taxon>Eukaryota</taxon>
        <taxon>Metazoa</taxon>
        <taxon>Spiralia</taxon>
        <taxon>Lophotrochozoa</taxon>
        <taxon>Platyhelminthes</taxon>
        <taxon>Cestoda</taxon>
        <taxon>Eucestoda</taxon>
        <taxon>Diphyllobothriidea</taxon>
        <taxon>Diphyllobothriidae</taxon>
        <taxon>Schistocephalus</taxon>
    </lineage>
</organism>
<dbReference type="Pfam" id="PF01425">
    <property type="entry name" value="Amidase"/>
    <property type="match status" value="1"/>
</dbReference>
<dbReference type="AlphaFoldDB" id="A0A183TAQ8"/>
<dbReference type="Gene3D" id="3.90.1300.10">
    <property type="entry name" value="Amidase signature (AS) domain"/>
    <property type="match status" value="1"/>
</dbReference>
<evidence type="ECO:0000313" key="3">
    <source>
        <dbReference type="Proteomes" id="UP000275846"/>
    </source>
</evidence>
<protein>
    <submittedName>
        <fullName evidence="4">Amidase domain-containing protein</fullName>
    </submittedName>
</protein>
<dbReference type="GO" id="GO:0030956">
    <property type="term" value="C:glutamyl-tRNA(Gln) amidotransferase complex"/>
    <property type="evidence" value="ECO:0007669"/>
    <property type="project" value="TreeGrafter"/>
</dbReference>
<reference evidence="2 3" key="2">
    <citation type="submission" date="2018-11" db="EMBL/GenBank/DDBJ databases">
        <authorList>
            <consortium name="Pathogen Informatics"/>
        </authorList>
    </citation>
    <scope>NUCLEOTIDE SEQUENCE [LARGE SCALE GENOMIC DNA]</scope>
    <source>
        <strain evidence="2 3">NST_G2</strain>
    </source>
</reference>
<dbReference type="SUPFAM" id="SSF75304">
    <property type="entry name" value="Amidase signature (AS) enzymes"/>
    <property type="match status" value="1"/>
</dbReference>
<dbReference type="PANTHER" id="PTHR11895">
    <property type="entry name" value="TRANSAMIDASE"/>
    <property type="match status" value="1"/>
</dbReference>
<accession>A0A183TAQ8</accession>
<dbReference type="GO" id="GO:0070681">
    <property type="term" value="P:glutaminyl-tRNAGln biosynthesis via transamidation"/>
    <property type="evidence" value="ECO:0007669"/>
    <property type="project" value="TreeGrafter"/>
</dbReference>
<feature type="domain" description="Amidase" evidence="1">
    <location>
        <begin position="74"/>
        <end position="513"/>
    </location>
</feature>
<dbReference type="InterPro" id="IPR000120">
    <property type="entry name" value="Amidase"/>
</dbReference>
<evidence type="ECO:0000313" key="2">
    <source>
        <dbReference type="EMBL" id="VDL99944.1"/>
    </source>
</evidence>
<evidence type="ECO:0000259" key="1">
    <source>
        <dbReference type="Pfam" id="PF01425"/>
    </source>
</evidence>
<dbReference type="EMBL" id="UYSU01038184">
    <property type="protein sequence ID" value="VDL99944.1"/>
    <property type="molecule type" value="Genomic_DNA"/>
</dbReference>
<dbReference type="PANTHER" id="PTHR11895:SF7">
    <property type="entry name" value="GLUTAMYL-TRNA(GLN) AMIDOTRANSFERASE SUBUNIT A, MITOCHONDRIAL"/>
    <property type="match status" value="1"/>
</dbReference>
<dbReference type="GO" id="GO:0050567">
    <property type="term" value="F:glutaminyl-tRNA synthase (glutamine-hydrolyzing) activity"/>
    <property type="evidence" value="ECO:0007669"/>
    <property type="project" value="TreeGrafter"/>
</dbReference>